<name>N1QWJ2_AEGTA</name>
<accession>N1QWJ2</accession>
<proteinExistence type="predicted"/>
<evidence type="ECO:0000313" key="2">
    <source>
        <dbReference type="EnsemblPlants" id="EMT14504"/>
    </source>
</evidence>
<reference evidence="2" key="1">
    <citation type="submission" date="2015-06" db="UniProtKB">
        <authorList>
            <consortium name="EnsemblPlants"/>
        </authorList>
    </citation>
    <scope>IDENTIFICATION</scope>
</reference>
<feature type="compositionally biased region" description="Basic and acidic residues" evidence="1">
    <location>
        <begin position="144"/>
        <end position="153"/>
    </location>
</feature>
<dbReference type="PANTHER" id="PTHR34303:SF10">
    <property type="entry name" value="RRM DOMAIN-CONTAINING PROTEIN"/>
    <property type="match status" value="1"/>
</dbReference>
<protein>
    <recommendedName>
        <fullName evidence="3">DUF4283 domain-containing protein</fullName>
    </recommendedName>
</protein>
<organism evidence="2">
    <name type="scientific">Aegilops tauschii</name>
    <name type="common">Tausch's goatgrass</name>
    <name type="synonym">Aegilops squarrosa</name>
    <dbReference type="NCBI Taxonomy" id="37682"/>
    <lineage>
        <taxon>Eukaryota</taxon>
        <taxon>Viridiplantae</taxon>
        <taxon>Streptophyta</taxon>
        <taxon>Embryophyta</taxon>
        <taxon>Tracheophyta</taxon>
        <taxon>Spermatophyta</taxon>
        <taxon>Magnoliopsida</taxon>
        <taxon>Liliopsida</taxon>
        <taxon>Poales</taxon>
        <taxon>Poaceae</taxon>
        <taxon>BOP clade</taxon>
        <taxon>Pooideae</taxon>
        <taxon>Triticodae</taxon>
        <taxon>Triticeae</taxon>
        <taxon>Triticinae</taxon>
        <taxon>Aegilops</taxon>
    </lineage>
</organism>
<dbReference type="PANTHER" id="PTHR34303">
    <property type="entry name" value="OS01G0890400 PROTEIN-RELATED"/>
    <property type="match status" value="1"/>
</dbReference>
<dbReference type="AlphaFoldDB" id="N1QWJ2"/>
<dbReference type="EnsemblPlants" id="EMT14504">
    <property type="protein sequence ID" value="EMT14504"/>
    <property type="gene ID" value="F775_42554"/>
</dbReference>
<sequence>MAFVVFQRESEQVAALRASPLEVGDRTVWVLPQNAGDNAFCFAYRHVVSLSLEKMPLELWNRRGVAASFAGFASLFRLEHACLHGSEFSSIFVLVKVEALHHIPHHIIFHRVDGNGIYADVIINEIWDVARSLGATTVTPRPPGRLDGDDADPRPPAPLSPWRGRAHPGSSLARGHVGGGEGMADSAFRAFLHSETASPTDFLAMLKLAAKPKLIRGTAFSLPTEAQILHEDELRLCLHSSLWATEVRTPRVSVTFDMEGLCFTFKLELNNSRVASCPNYCVLFPAPPLGAGSVAVAAPVAFDLNVAVEIQSLELVDQGAQGEVRVPGLDQQAEEEALPLVRTASLRRSPRISHAYDGVRMGSVERAAKRKAVVGVPSRRRTTVGDWAPGGG</sequence>
<evidence type="ECO:0008006" key="3">
    <source>
        <dbReference type="Google" id="ProtNLM"/>
    </source>
</evidence>
<evidence type="ECO:0000256" key="1">
    <source>
        <dbReference type="SAM" id="MobiDB-lite"/>
    </source>
</evidence>
<feature type="region of interest" description="Disordered" evidence="1">
    <location>
        <begin position="138"/>
        <end position="176"/>
    </location>
</feature>